<accession>A0A401Z9J5</accession>
<dbReference type="OrthoDB" id="147749at2"/>
<gene>
    <name evidence="2" type="ORF">KDAU_08410</name>
</gene>
<evidence type="ECO:0000313" key="3">
    <source>
        <dbReference type="Proteomes" id="UP000287224"/>
    </source>
</evidence>
<dbReference type="Proteomes" id="UP000287224">
    <property type="component" value="Unassembled WGS sequence"/>
</dbReference>
<reference evidence="3" key="1">
    <citation type="submission" date="2018-12" db="EMBL/GenBank/DDBJ databases">
        <title>Tengunoibacter tsumagoiensis gen. nov., sp. nov., Dictyobacter kobayashii sp. nov., D. alpinus sp. nov., and D. joshuensis sp. nov. and description of Dictyobacteraceae fam. nov. within the order Ktedonobacterales isolated from Tengu-no-mugimeshi.</title>
        <authorList>
            <person name="Wang C.M."/>
            <person name="Zheng Y."/>
            <person name="Sakai Y."/>
            <person name="Toyoda A."/>
            <person name="Minakuchi Y."/>
            <person name="Abe K."/>
            <person name="Yokota A."/>
            <person name="Yabe S."/>
        </authorList>
    </citation>
    <scope>NUCLEOTIDE SEQUENCE [LARGE SCALE GENOMIC DNA]</scope>
    <source>
        <strain evidence="3">S-27</strain>
    </source>
</reference>
<evidence type="ECO:0000256" key="1">
    <source>
        <dbReference type="SAM" id="MobiDB-lite"/>
    </source>
</evidence>
<comment type="caution">
    <text evidence="2">The sequence shown here is derived from an EMBL/GenBank/DDBJ whole genome shotgun (WGS) entry which is preliminary data.</text>
</comment>
<protein>
    <submittedName>
        <fullName evidence="2">Uncharacterized protein</fullName>
    </submittedName>
</protein>
<dbReference type="AlphaFoldDB" id="A0A401Z9J5"/>
<dbReference type="EMBL" id="BIFQ01000001">
    <property type="protein sequence ID" value="GCE03512.1"/>
    <property type="molecule type" value="Genomic_DNA"/>
</dbReference>
<feature type="compositionally biased region" description="Pro residues" evidence="1">
    <location>
        <begin position="12"/>
        <end position="21"/>
    </location>
</feature>
<evidence type="ECO:0000313" key="2">
    <source>
        <dbReference type="EMBL" id="GCE03512.1"/>
    </source>
</evidence>
<name>A0A401Z9J5_9CHLR</name>
<proteinExistence type="predicted"/>
<feature type="region of interest" description="Disordered" evidence="1">
    <location>
        <begin position="1"/>
        <end position="23"/>
    </location>
</feature>
<organism evidence="2 3">
    <name type="scientific">Dictyobacter aurantiacus</name>
    <dbReference type="NCBI Taxonomy" id="1936993"/>
    <lineage>
        <taxon>Bacteria</taxon>
        <taxon>Bacillati</taxon>
        <taxon>Chloroflexota</taxon>
        <taxon>Ktedonobacteria</taxon>
        <taxon>Ktedonobacterales</taxon>
        <taxon>Dictyobacteraceae</taxon>
        <taxon>Dictyobacter</taxon>
    </lineage>
</organism>
<dbReference type="RefSeq" id="WP_126594779.1">
    <property type="nucleotide sequence ID" value="NZ_BIFQ01000001.1"/>
</dbReference>
<sequence>MEADTLTEGEMPPVPVAPDQPAPEQCVVSADGAMISLINTQWVEVRTLAIGEPKVETGTDGEAEIHVGQLSYVSRLCDALTFTHHAAGELRRRRVGEAKQVCSVTDGAEWCQNLMSLYRPDTLQILDFAHAAERLSQLLEALRHVGLHVPDRMLDRCLHVLKHRGPAALLRMANRFGSDLTQQKGIGQHLEYLRKRAALMQYPTFRAQGWPIGSGMVESANKLVVQARLKGAGMHWQRSHVNPMLALRLAVCNDRWQEMWHHAVRQQRIRIGHAPPQSAPTEPEDQVLPVDDRHAQVSPSPHAVAALMPHVLPSAPQRRSVTAPHAPVSASPMLMACFSRQDPGLLCSPSKKTPPQQADRCFCGAPLVRFKGHRPKEYCSDRCRQRAYRQRQALKRWEHRGSIVIG</sequence>
<keyword evidence="3" id="KW-1185">Reference proteome</keyword>